<keyword evidence="1" id="KW-0732">Signal</keyword>
<dbReference type="Proteomes" id="UP000663992">
    <property type="component" value="Unassembled WGS sequence"/>
</dbReference>
<accession>A0ABS3D297</accession>
<dbReference type="RefSeq" id="WP_206597193.1">
    <property type="nucleotide sequence ID" value="NZ_JAFKCS010000794.1"/>
</dbReference>
<keyword evidence="3" id="KW-1185">Reference proteome</keyword>
<sequence>MLRALCLLLAVAVCLGARAGELDGHYRTTLDGQPAELILHQQGDQVEGQYVENRSLSLTLRGRYDGQLLRAEISDPRSGLL</sequence>
<feature type="chain" id="PRO_5045245127" evidence="1">
    <location>
        <begin position="20"/>
        <end position="81"/>
    </location>
</feature>
<feature type="non-terminal residue" evidence="2">
    <location>
        <position position="81"/>
    </location>
</feature>
<gene>
    <name evidence="2" type="ORF">J0A65_26715</name>
</gene>
<feature type="signal peptide" evidence="1">
    <location>
        <begin position="1"/>
        <end position="19"/>
    </location>
</feature>
<name>A0ABS3D297_9ALTE</name>
<comment type="caution">
    <text evidence="2">The sequence shown here is derived from an EMBL/GenBank/DDBJ whole genome shotgun (WGS) entry which is preliminary data.</text>
</comment>
<proteinExistence type="predicted"/>
<evidence type="ECO:0000256" key="1">
    <source>
        <dbReference type="SAM" id="SignalP"/>
    </source>
</evidence>
<protein>
    <submittedName>
        <fullName evidence="2">Uncharacterized protein</fullName>
    </submittedName>
</protein>
<reference evidence="2 3" key="1">
    <citation type="submission" date="2021-03" db="EMBL/GenBank/DDBJ databases">
        <title>novel species isolated from a fishpond in China.</title>
        <authorList>
            <person name="Lu H."/>
            <person name="Cai Z."/>
        </authorList>
    </citation>
    <scope>NUCLEOTIDE SEQUENCE [LARGE SCALE GENOMIC DNA]</scope>
    <source>
        <strain evidence="2 3">Y57</strain>
    </source>
</reference>
<dbReference type="EMBL" id="JAFKCS010000794">
    <property type="protein sequence ID" value="MBN7823489.1"/>
    <property type="molecule type" value="Genomic_DNA"/>
</dbReference>
<evidence type="ECO:0000313" key="3">
    <source>
        <dbReference type="Proteomes" id="UP000663992"/>
    </source>
</evidence>
<evidence type="ECO:0000313" key="2">
    <source>
        <dbReference type="EMBL" id="MBN7823489.1"/>
    </source>
</evidence>
<organism evidence="2 3">
    <name type="scientific">Bowmanella yangjiangensis</name>
    <dbReference type="NCBI Taxonomy" id="2811230"/>
    <lineage>
        <taxon>Bacteria</taxon>
        <taxon>Pseudomonadati</taxon>
        <taxon>Pseudomonadota</taxon>
        <taxon>Gammaproteobacteria</taxon>
        <taxon>Alteromonadales</taxon>
        <taxon>Alteromonadaceae</taxon>
        <taxon>Bowmanella</taxon>
    </lineage>
</organism>